<dbReference type="Proteomes" id="UP001489004">
    <property type="component" value="Unassembled WGS sequence"/>
</dbReference>
<dbReference type="InterPro" id="IPR015422">
    <property type="entry name" value="PyrdxlP-dep_Trfase_small"/>
</dbReference>
<dbReference type="Gene3D" id="3.90.1150.10">
    <property type="entry name" value="Aspartate Aminotransferase, domain 1"/>
    <property type="match status" value="1"/>
</dbReference>
<protein>
    <recommendedName>
        <fullName evidence="3">Aminotransferase class I/classII large domain-containing protein</fullName>
    </recommendedName>
</protein>
<reference evidence="4 5" key="1">
    <citation type="journal article" date="2024" name="Nat. Commun.">
        <title>Phylogenomics reveals the evolutionary origins of lichenization in chlorophyte algae.</title>
        <authorList>
            <person name="Puginier C."/>
            <person name="Libourel C."/>
            <person name="Otte J."/>
            <person name="Skaloud P."/>
            <person name="Haon M."/>
            <person name="Grisel S."/>
            <person name="Petersen M."/>
            <person name="Berrin J.G."/>
            <person name="Delaux P.M."/>
            <person name="Dal Grande F."/>
            <person name="Keller J."/>
        </authorList>
    </citation>
    <scope>NUCLEOTIDE SEQUENCE [LARGE SCALE GENOMIC DNA]</scope>
    <source>
        <strain evidence="4 5">SAG 2043</strain>
    </source>
</reference>
<organism evidence="4 5">
    <name type="scientific">[Myrmecia] bisecta</name>
    <dbReference type="NCBI Taxonomy" id="41462"/>
    <lineage>
        <taxon>Eukaryota</taxon>
        <taxon>Viridiplantae</taxon>
        <taxon>Chlorophyta</taxon>
        <taxon>core chlorophytes</taxon>
        <taxon>Trebouxiophyceae</taxon>
        <taxon>Trebouxiales</taxon>
        <taxon>Trebouxiaceae</taxon>
        <taxon>Myrmecia</taxon>
    </lineage>
</organism>
<dbReference type="InterPro" id="IPR015424">
    <property type="entry name" value="PyrdxlP-dep_Trfase"/>
</dbReference>
<dbReference type="PANTHER" id="PTHR43510:SF1">
    <property type="entry name" value="AMINOTRANSFERASE FUNCTION, HYPOTHETICAL (EUROFUNG)"/>
    <property type="match status" value="1"/>
</dbReference>
<proteinExistence type="inferred from homology"/>
<dbReference type="InterPro" id="IPR004839">
    <property type="entry name" value="Aminotransferase_I/II_large"/>
</dbReference>
<sequence length="411" mass="45732">MPNSRQTPLRKLQLRHAGIRHLTSTTEAKELEPFTLERYFAKYEFSTPYLLCCSDCEPMQLTSLLQMADQDSLNRWQQLRLAYTESAGLPALRIEISSLYRGIQPEHVVVLAPEEGVYLGMLALLKAGDHVIVTFPGYQSLYSVAQSLGCEVSFWEPVSNANGALRFDMEQLAGLIRNNTKAVVVNFPHNPSGALPTSQEWQHLIELCRANGAYLFSDEMYRLLELDPRTRLPSAADAYERGIALSGVSKTLGLPGLRIGWLASQDERVLMRVLELKDYTTICSSAPSEVLALIGLRAKDMIIARNLSTIRHNIKAAETFFGGRKDQFEFTAPLAGTVAFPRVTTGEPIDDFCKRCVEGAGVLLLPASVYTHAPSVEAGRFRLGLGRSDFTRCLRELGAYTDRAARSARRR</sequence>
<comment type="caution">
    <text evidence="4">The sequence shown here is derived from an EMBL/GenBank/DDBJ whole genome shotgun (WGS) entry which is preliminary data.</text>
</comment>
<comment type="similarity">
    <text evidence="1">Belongs to the class-I pyridoxal-phosphate-dependent aminotransferase family.</text>
</comment>
<dbReference type="GO" id="GO:0003824">
    <property type="term" value="F:catalytic activity"/>
    <property type="evidence" value="ECO:0007669"/>
    <property type="project" value="InterPro"/>
</dbReference>
<dbReference type="AlphaFoldDB" id="A0AAW1QGK3"/>
<keyword evidence="5" id="KW-1185">Reference proteome</keyword>
<dbReference type="Gene3D" id="3.40.640.10">
    <property type="entry name" value="Type I PLP-dependent aspartate aminotransferase-like (Major domain)"/>
    <property type="match status" value="1"/>
</dbReference>
<dbReference type="CDD" id="cd00609">
    <property type="entry name" value="AAT_like"/>
    <property type="match status" value="1"/>
</dbReference>
<accession>A0AAW1QGK3</accession>
<dbReference type="PROSITE" id="PS00105">
    <property type="entry name" value="AA_TRANSFER_CLASS_1"/>
    <property type="match status" value="1"/>
</dbReference>
<evidence type="ECO:0000259" key="3">
    <source>
        <dbReference type="Pfam" id="PF00155"/>
    </source>
</evidence>
<name>A0AAW1QGK3_9CHLO</name>
<keyword evidence="2" id="KW-0663">Pyridoxal phosphate</keyword>
<dbReference type="InterPro" id="IPR015421">
    <property type="entry name" value="PyrdxlP-dep_Trfase_major"/>
</dbReference>
<feature type="domain" description="Aminotransferase class I/classII large" evidence="3">
    <location>
        <begin position="76"/>
        <end position="385"/>
    </location>
</feature>
<gene>
    <name evidence="4" type="ORF">WJX72_011456</name>
</gene>
<dbReference type="Pfam" id="PF00155">
    <property type="entry name" value="Aminotran_1_2"/>
    <property type="match status" value="1"/>
</dbReference>
<dbReference type="GO" id="GO:0030170">
    <property type="term" value="F:pyridoxal phosphate binding"/>
    <property type="evidence" value="ECO:0007669"/>
    <property type="project" value="InterPro"/>
</dbReference>
<evidence type="ECO:0000313" key="4">
    <source>
        <dbReference type="EMBL" id="KAK9820544.1"/>
    </source>
</evidence>
<dbReference type="PANTHER" id="PTHR43510">
    <property type="entry name" value="AMINOTRANSFERASE FUNCTION, HYPOTHETICAL (EUROFUNG)"/>
    <property type="match status" value="1"/>
</dbReference>
<dbReference type="InterPro" id="IPR004838">
    <property type="entry name" value="NHTrfase_class1_PyrdxlP-BS"/>
</dbReference>
<evidence type="ECO:0000313" key="5">
    <source>
        <dbReference type="Proteomes" id="UP001489004"/>
    </source>
</evidence>
<dbReference type="EMBL" id="JALJOR010000003">
    <property type="protein sequence ID" value="KAK9820544.1"/>
    <property type="molecule type" value="Genomic_DNA"/>
</dbReference>
<dbReference type="SUPFAM" id="SSF53383">
    <property type="entry name" value="PLP-dependent transferases"/>
    <property type="match status" value="1"/>
</dbReference>
<evidence type="ECO:0000256" key="2">
    <source>
        <dbReference type="ARBA" id="ARBA00022898"/>
    </source>
</evidence>
<evidence type="ECO:0000256" key="1">
    <source>
        <dbReference type="ARBA" id="ARBA00007441"/>
    </source>
</evidence>